<keyword evidence="9" id="KW-0325">Glycoprotein</keyword>
<dbReference type="Pfam" id="PF00089">
    <property type="entry name" value="Trypsin"/>
    <property type="match status" value="1"/>
</dbReference>
<evidence type="ECO:0000313" key="13">
    <source>
        <dbReference type="EMBL" id="ALC41738.1"/>
    </source>
</evidence>
<dbReference type="InterPro" id="IPR009003">
    <property type="entry name" value="Peptidase_S1_PA"/>
</dbReference>
<dbReference type="InterPro" id="IPR001314">
    <property type="entry name" value="Peptidase_S1A"/>
</dbReference>
<dbReference type="EMBL" id="CP012524">
    <property type="protein sequence ID" value="ALC41738.1"/>
    <property type="molecule type" value="Genomic_DNA"/>
</dbReference>
<evidence type="ECO:0000256" key="10">
    <source>
        <dbReference type="ARBA" id="ARBA00024195"/>
    </source>
</evidence>
<dbReference type="STRING" id="30019.A0A0M4EET3"/>
<dbReference type="OMA" id="WGKTESL"/>
<dbReference type="SUPFAM" id="SSF50494">
    <property type="entry name" value="Trypsin-like serine proteases"/>
    <property type="match status" value="1"/>
</dbReference>
<keyword evidence="7" id="KW-0865">Zymogen</keyword>
<keyword evidence="3" id="KW-0732">Signal</keyword>
<organism evidence="13 14">
    <name type="scientific">Drosophila busckii</name>
    <name type="common">Fruit fly</name>
    <dbReference type="NCBI Taxonomy" id="30019"/>
    <lineage>
        <taxon>Eukaryota</taxon>
        <taxon>Metazoa</taxon>
        <taxon>Ecdysozoa</taxon>
        <taxon>Arthropoda</taxon>
        <taxon>Hexapoda</taxon>
        <taxon>Insecta</taxon>
        <taxon>Pterygota</taxon>
        <taxon>Neoptera</taxon>
        <taxon>Endopterygota</taxon>
        <taxon>Diptera</taxon>
        <taxon>Brachycera</taxon>
        <taxon>Muscomorpha</taxon>
        <taxon>Ephydroidea</taxon>
        <taxon>Drosophilidae</taxon>
        <taxon>Drosophila</taxon>
    </lineage>
</organism>
<keyword evidence="4 11" id="KW-0378">Hydrolase</keyword>
<evidence type="ECO:0000256" key="3">
    <source>
        <dbReference type="ARBA" id="ARBA00022729"/>
    </source>
</evidence>
<dbReference type="GO" id="GO:0051604">
    <property type="term" value="P:protein maturation"/>
    <property type="evidence" value="ECO:0007669"/>
    <property type="project" value="UniProtKB-ARBA"/>
</dbReference>
<evidence type="ECO:0000256" key="7">
    <source>
        <dbReference type="ARBA" id="ARBA00023145"/>
    </source>
</evidence>
<dbReference type="InterPro" id="IPR051487">
    <property type="entry name" value="Ser/Thr_Proteases_Immune/Dev"/>
</dbReference>
<evidence type="ECO:0000256" key="4">
    <source>
        <dbReference type="ARBA" id="ARBA00022801"/>
    </source>
</evidence>
<keyword evidence="5 11" id="KW-0720">Serine protease</keyword>
<dbReference type="InterPro" id="IPR001254">
    <property type="entry name" value="Trypsin_dom"/>
</dbReference>
<dbReference type="FunFam" id="2.40.10.10:FF:000028">
    <property type="entry name" value="Serine protease easter"/>
    <property type="match status" value="1"/>
</dbReference>
<evidence type="ECO:0000256" key="8">
    <source>
        <dbReference type="ARBA" id="ARBA00023157"/>
    </source>
</evidence>
<evidence type="ECO:0000256" key="11">
    <source>
        <dbReference type="RuleBase" id="RU363034"/>
    </source>
</evidence>
<dbReference type="SMART" id="SM00020">
    <property type="entry name" value="Tryp_SPc"/>
    <property type="match status" value="1"/>
</dbReference>
<dbReference type="GO" id="GO:0046872">
    <property type="term" value="F:metal ion binding"/>
    <property type="evidence" value="ECO:0007669"/>
    <property type="project" value="UniProtKB-KW"/>
</dbReference>
<evidence type="ECO:0000256" key="5">
    <source>
        <dbReference type="ARBA" id="ARBA00022825"/>
    </source>
</evidence>
<dbReference type="InterPro" id="IPR033116">
    <property type="entry name" value="TRYPSIN_SER"/>
</dbReference>
<dbReference type="PROSITE" id="PS50240">
    <property type="entry name" value="TRYPSIN_DOM"/>
    <property type="match status" value="1"/>
</dbReference>
<dbReference type="GO" id="GO:0004252">
    <property type="term" value="F:serine-type endopeptidase activity"/>
    <property type="evidence" value="ECO:0007669"/>
    <property type="project" value="InterPro"/>
</dbReference>
<sequence>MALLKYNESMTCGGTLITNRFVLTAAHCVKDQKLTSVVLGEHIRNSVKDCNRHKNRIVCSDPIEEFNIERVFVHENSKRQQHDIALIKLARAVVIKSHIKPICLPLTNELQEPESTKSLYVTGWGVTERGRESAELRESYIYKVPRSDCIAALNNTRGFDMTAIDSNIICAGDTRGDSCKGDSGGPLSYVTYIQGRQRFVQCGIVSYGYDSCYRGTPSVYTNVGKYIQWIAEKLVAT</sequence>
<dbReference type="Gene3D" id="2.40.10.10">
    <property type="entry name" value="Trypsin-like serine proteases"/>
    <property type="match status" value="2"/>
</dbReference>
<dbReference type="InterPro" id="IPR043504">
    <property type="entry name" value="Peptidase_S1_PA_chymotrypsin"/>
</dbReference>
<gene>
    <name evidence="13" type="ORF">Dbus_chr2Rg1317</name>
</gene>
<keyword evidence="8" id="KW-1015">Disulfide bond</keyword>
<dbReference type="Proteomes" id="UP000494163">
    <property type="component" value="Chromosome 2R"/>
</dbReference>
<dbReference type="PRINTS" id="PR00722">
    <property type="entry name" value="CHYMOTRYPSIN"/>
</dbReference>
<dbReference type="AlphaFoldDB" id="A0A0M4EET3"/>
<keyword evidence="14" id="KW-1185">Reference proteome</keyword>
<dbReference type="CDD" id="cd00190">
    <property type="entry name" value="Tryp_SPc"/>
    <property type="match status" value="1"/>
</dbReference>
<dbReference type="InterPro" id="IPR018114">
    <property type="entry name" value="TRYPSIN_HIS"/>
</dbReference>
<dbReference type="PROSITE" id="PS00134">
    <property type="entry name" value="TRYPSIN_HIS"/>
    <property type="match status" value="1"/>
</dbReference>
<dbReference type="GO" id="GO:0006508">
    <property type="term" value="P:proteolysis"/>
    <property type="evidence" value="ECO:0007669"/>
    <property type="project" value="UniProtKB-KW"/>
</dbReference>
<evidence type="ECO:0000256" key="9">
    <source>
        <dbReference type="ARBA" id="ARBA00023180"/>
    </source>
</evidence>
<feature type="domain" description="Peptidase S1" evidence="12">
    <location>
        <begin position="1"/>
        <end position="235"/>
    </location>
</feature>
<dbReference type="OrthoDB" id="8250810at2759"/>
<evidence type="ECO:0000313" key="14">
    <source>
        <dbReference type="Proteomes" id="UP000494163"/>
    </source>
</evidence>
<keyword evidence="2" id="KW-0479">Metal-binding</keyword>
<dbReference type="SMR" id="A0A0M4EET3"/>
<protein>
    <submittedName>
        <fullName evidence="13">Maker80</fullName>
    </submittedName>
</protein>
<dbReference type="PANTHER" id="PTHR24256">
    <property type="entry name" value="TRYPTASE-RELATED"/>
    <property type="match status" value="1"/>
</dbReference>
<dbReference type="PROSITE" id="PS00135">
    <property type="entry name" value="TRYPSIN_SER"/>
    <property type="match status" value="1"/>
</dbReference>
<keyword evidence="6" id="KW-0106">Calcium</keyword>
<evidence type="ECO:0000256" key="6">
    <source>
        <dbReference type="ARBA" id="ARBA00022837"/>
    </source>
</evidence>
<dbReference type="FunFam" id="2.40.10.10:FF:000078">
    <property type="entry name" value="Serine protease H137"/>
    <property type="match status" value="1"/>
</dbReference>
<evidence type="ECO:0000256" key="2">
    <source>
        <dbReference type="ARBA" id="ARBA00022723"/>
    </source>
</evidence>
<accession>A0A0M4EET3</accession>
<proteinExistence type="inferred from homology"/>
<name>A0A0M4EET3_DROBS</name>
<evidence type="ECO:0000259" key="12">
    <source>
        <dbReference type="PROSITE" id="PS50240"/>
    </source>
</evidence>
<comment type="similarity">
    <text evidence="10">Belongs to the peptidase S1 family. CLIP subfamily.</text>
</comment>
<keyword evidence="1 11" id="KW-0645">Protease</keyword>
<evidence type="ECO:0000256" key="1">
    <source>
        <dbReference type="ARBA" id="ARBA00022670"/>
    </source>
</evidence>
<reference evidence="13 14" key="1">
    <citation type="submission" date="2015-08" db="EMBL/GenBank/DDBJ databases">
        <title>Ancestral chromatin configuration constrains chromatin evolution on differentiating sex chromosomes in Drosophila.</title>
        <authorList>
            <person name="Zhou Q."/>
            <person name="Bachtrog D."/>
        </authorList>
    </citation>
    <scope>NUCLEOTIDE SEQUENCE [LARGE SCALE GENOMIC DNA]</scope>
    <source>
        <tissue evidence="13">Whole larvae</tissue>
    </source>
</reference>